<accession>R7UDN9</accession>
<evidence type="ECO:0008006" key="4">
    <source>
        <dbReference type="Google" id="ProtNLM"/>
    </source>
</evidence>
<reference evidence="1 3" key="2">
    <citation type="journal article" date="2013" name="Nature">
        <title>Insights into bilaterian evolution from three spiralian genomes.</title>
        <authorList>
            <person name="Simakov O."/>
            <person name="Marletaz F."/>
            <person name="Cho S.J."/>
            <person name="Edsinger-Gonzales E."/>
            <person name="Havlak P."/>
            <person name="Hellsten U."/>
            <person name="Kuo D.H."/>
            <person name="Larsson T."/>
            <person name="Lv J."/>
            <person name="Arendt D."/>
            <person name="Savage R."/>
            <person name="Osoegawa K."/>
            <person name="de Jong P."/>
            <person name="Grimwood J."/>
            <person name="Chapman J.A."/>
            <person name="Shapiro H."/>
            <person name="Aerts A."/>
            <person name="Otillar R.P."/>
            <person name="Terry A.Y."/>
            <person name="Boore J.L."/>
            <person name="Grigoriev I.V."/>
            <person name="Lindberg D.R."/>
            <person name="Seaver E.C."/>
            <person name="Weisblat D.A."/>
            <person name="Putnam N.H."/>
            <person name="Rokhsar D.S."/>
        </authorList>
    </citation>
    <scope>NUCLEOTIDE SEQUENCE</scope>
    <source>
        <strain evidence="1 3">I ESC-2004</strain>
    </source>
</reference>
<proteinExistence type="predicted"/>
<feature type="non-terminal residue" evidence="1">
    <location>
        <position position="1"/>
    </location>
</feature>
<evidence type="ECO:0000313" key="3">
    <source>
        <dbReference type="Proteomes" id="UP000014760"/>
    </source>
</evidence>
<sequence>ISQPITHIINLIFQHNTVPDKLKFAKIVPIYKAGDSKQVQNYRPISVLPAFEKNCLKTNTRSYLQFLSRTYCNKRLSVWLP</sequence>
<reference evidence="2" key="3">
    <citation type="submission" date="2015-06" db="UniProtKB">
        <authorList>
            <consortium name="EnsemblMetazoa"/>
        </authorList>
    </citation>
    <scope>IDENTIFICATION</scope>
</reference>
<dbReference type="EMBL" id="AMQN01008239">
    <property type="status" value="NOT_ANNOTATED_CDS"/>
    <property type="molecule type" value="Genomic_DNA"/>
</dbReference>
<reference evidence="3" key="1">
    <citation type="submission" date="2012-12" db="EMBL/GenBank/DDBJ databases">
        <authorList>
            <person name="Hellsten U."/>
            <person name="Grimwood J."/>
            <person name="Chapman J.A."/>
            <person name="Shapiro H."/>
            <person name="Aerts A."/>
            <person name="Otillar R.P."/>
            <person name="Terry A.Y."/>
            <person name="Boore J.L."/>
            <person name="Simakov O."/>
            <person name="Marletaz F."/>
            <person name="Cho S.-J."/>
            <person name="Edsinger-Gonzales E."/>
            <person name="Havlak P."/>
            <person name="Kuo D.-H."/>
            <person name="Larsson T."/>
            <person name="Lv J."/>
            <person name="Arendt D."/>
            <person name="Savage R."/>
            <person name="Osoegawa K."/>
            <person name="de Jong P."/>
            <person name="Lindberg D.R."/>
            <person name="Seaver E.C."/>
            <person name="Weisblat D.A."/>
            <person name="Putnam N.H."/>
            <person name="Grigoriev I.V."/>
            <person name="Rokhsar D.S."/>
        </authorList>
    </citation>
    <scope>NUCLEOTIDE SEQUENCE</scope>
    <source>
        <strain evidence="3">I ESC-2004</strain>
    </source>
</reference>
<dbReference type="EMBL" id="KB302535">
    <property type="protein sequence ID" value="ELU04226.1"/>
    <property type="molecule type" value="Genomic_DNA"/>
</dbReference>
<protein>
    <recommendedName>
        <fullName evidence="4">Reverse transcriptase domain-containing protein</fullName>
    </recommendedName>
</protein>
<dbReference type="AlphaFoldDB" id="R7UDN9"/>
<keyword evidence="3" id="KW-1185">Reference proteome</keyword>
<gene>
    <name evidence="1" type="ORF">CAPTEDRAFT_95135</name>
</gene>
<name>R7UDN9_CAPTE</name>
<organism evidence="1">
    <name type="scientific">Capitella teleta</name>
    <name type="common">Polychaete worm</name>
    <dbReference type="NCBI Taxonomy" id="283909"/>
    <lineage>
        <taxon>Eukaryota</taxon>
        <taxon>Metazoa</taxon>
        <taxon>Spiralia</taxon>
        <taxon>Lophotrochozoa</taxon>
        <taxon>Annelida</taxon>
        <taxon>Polychaeta</taxon>
        <taxon>Sedentaria</taxon>
        <taxon>Scolecida</taxon>
        <taxon>Capitellidae</taxon>
        <taxon>Capitella</taxon>
    </lineage>
</organism>
<dbReference type="HOGENOM" id="CLU_118269_2_2_1"/>
<dbReference type="OrthoDB" id="8044406at2759"/>
<evidence type="ECO:0000313" key="1">
    <source>
        <dbReference type="EMBL" id="ELU04226.1"/>
    </source>
</evidence>
<dbReference type="EnsemblMetazoa" id="CapteT95135">
    <property type="protein sequence ID" value="CapteP95135"/>
    <property type="gene ID" value="CapteG95135"/>
</dbReference>
<dbReference type="Proteomes" id="UP000014760">
    <property type="component" value="Unassembled WGS sequence"/>
</dbReference>
<dbReference type="STRING" id="283909.R7UDN9"/>
<evidence type="ECO:0000313" key="2">
    <source>
        <dbReference type="EnsemblMetazoa" id="CapteP95135"/>
    </source>
</evidence>